<dbReference type="Pfam" id="PF01145">
    <property type="entry name" value="Band_7"/>
    <property type="match status" value="1"/>
</dbReference>
<evidence type="ECO:0000259" key="1">
    <source>
        <dbReference type="SMART" id="SM00244"/>
    </source>
</evidence>
<dbReference type="Proteomes" id="UP000178068">
    <property type="component" value="Unassembled WGS sequence"/>
</dbReference>
<comment type="caution">
    <text evidence="2">The sequence shown here is derived from an EMBL/GenBank/DDBJ whole genome shotgun (WGS) entry which is preliminary data.</text>
</comment>
<dbReference type="EMBL" id="MHCZ01000013">
    <property type="protein sequence ID" value="OGY30151.1"/>
    <property type="molecule type" value="Genomic_DNA"/>
</dbReference>
<dbReference type="InterPro" id="IPR036013">
    <property type="entry name" value="Band_7/SPFH_dom_sf"/>
</dbReference>
<dbReference type="PANTHER" id="PTHR23222">
    <property type="entry name" value="PROHIBITIN"/>
    <property type="match status" value="1"/>
</dbReference>
<dbReference type="SMART" id="SM00244">
    <property type="entry name" value="PHB"/>
    <property type="match status" value="1"/>
</dbReference>
<dbReference type="PANTHER" id="PTHR23222:SF0">
    <property type="entry name" value="PROHIBITIN 1"/>
    <property type="match status" value="1"/>
</dbReference>
<proteinExistence type="predicted"/>
<gene>
    <name evidence="2" type="ORF">A3F35_00630</name>
</gene>
<dbReference type="InterPro" id="IPR001107">
    <property type="entry name" value="Band_7"/>
</dbReference>
<reference evidence="2 3" key="1">
    <citation type="journal article" date="2016" name="Nat. Commun.">
        <title>Thousands of microbial genomes shed light on interconnected biogeochemical processes in an aquifer system.</title>
        <authorList>
            <person name="Anantharaman K."/>
            <person name="Brown C.T."/>
            <person name="Hug L.A."/>
            <person name="Sharon I."/>
            <person name="Castelle C.J."/>
            <person name="Probst A.J."/>
            <person name="Thomas B.C."/>
            <person name="Singh A."/>
            <person name="Wilkins M.J."/>
            <person name="Karaoz U."/>
            <person name="Brodie E.L."/>
            <person name="Williams K.H."/>
            <person name="Hubbard S.S."/>
            <person name="Banfield J.F."/>
        </authorList>
    </citation>
    <scope>NUCLEOTIDE SEQUENCE [LARGE SCALE GENOMIC DNA]</scope>
</reference>
<dbReference type="GO" id="GO:0016020">
    <property type="term" value="C:membrane"/>
    <property type="evidence" value="ECO:0007669"/>
    <property type="project" value="InterPro"/>
</dbReference>
<organism evidence="2 3">
    <name type="scientific">Candidatus Woykebacteria bacterium RIFCSPHIGHO2_12_FULL_45_10</name>
    <dbReference type="NCBI Taxonomy" id="1802603"/>
    <lineage>
        <taxon>Bacteria</taxon>
        <taxon>Candidatus Woykeibacteriota</taxon>
    </lineage>
</organism>
<name>A0A1G1WRF9_9BACT</name>
<protein>
    <recommendedName>
        <fullName evidence="1">Band 7 domain-containing protein</fullName>
    </recommendedName>
</protein>
<evidence type="ECO:0000313" key="2">
    <source>
        <dbReference type="EMBL" id="OGY30151.1"/>
    </source>
</evidence>
<sequence length="196" mass="21945">MAVGFDKIVVSFLTDEVVGGFFVDVAPGQVAAVYDRFRGVLKTTWGPGLHFKLPFIQKAKLFNTQTLEYTIRDGFDAQENKEILGDDPITSVTSDGISVTVYGTILVRINRDSVVGLWENIGEGFISKIVRPVSRSRIRTAVSEFTYQQLHTSERHRAEQRIKELLEIEYLPKGLMVEGVLLSELNPISSPNADKR</sequence>
<dbReference type="InterPro" id="IPR000163">
    <property type="entry name" value="Prohibitin"/>
</dbReference>
<dbReference type="AlphaFoldDB" id="A0A1G1WRF9"/>
<evidence type="ECO:0000313" key="3">
    <source>
        <dbReference type="Proteomes" id="UP000178068"/>
    </source>
</evidence>
<dbReference type="STRING" id="1802603.A3F35_00630"/>
<dbReference type="Gene3D" id="3.30.479.30">
    <property type="entry name" value="Band 7 domain"/>
    <property type="match status" value="1"/>
</dbReference>
<accession>A0A1G1WRF9</accession>
<feature type="domain" description="Band 7" evidence="1">
    <location>
        <begin position="21"/>
        <end position="196"/>
    </location>
</feature>
<dbReference type="SUPFAM" id="SSF117892">
    <property type="entry name" value="Band 7/SPFH domain"/>
    <property type="match status" value="1"/>
</dbReference>